<sequence length="180" mass="20310">MRQLLHRTLHVQYVTQNQNGMIGISHVHKNPLQSVTEATMFILLGFTDDFELQVLLFLLFLAIYLFTLIGNFGLVVLVIGDSRLHNPVYYLLTIYNPLLYAVNMSPRVYVTLIIASYSGVVLHGTIRAVATFRLSNEIRHVFCDIPPLLALSCSDTRTNELLFLYLVGLIGITTILIAML</sequence>
<evidence type="ECO:0000256" key="7">
    <source>
        <dbReference type="ARBA" id="ARBA00023040"/>
    </source>
</evidence>
<evidence type="ECO:0000256" key="8">
    <source>
        <dbReference type="ARBA" id="ARBA00023136"/>
    </source>
</evidence>
<keyword evidence="6 11" id="KW-1133">Transmembrane helix</keyword>
<gene>
    <name evidence="12" type="ORF">U0070_003920</name>
</gene>
<evidence type="ECO:0000256" key="5">
    <source>
        <dbReference type="ARBA" id="ARBA00022725"/>
    </source>
</evidence>
<accession>A0AAW0H2I9</accession>
<keyword evidence="10" id="KW-0807">Transducer</keyword>
<dbReference type="AlphaFoldDB" id="A0AAW0H2I9"/>
<feature type="transmembrane region" description="Helical" evidence="11">
    <location>
        <begin position="161"/>
        <end position="179"/>
    </location>
</feature>
<keyword evidence="3" id="KW-0716">Sensory transduction</keyword>
<comment type="caution">
    <text evidence="12">The sequence shown here is derived from an EMBL/GenBank/DDBJ whole genome shotgun (WGS) entry which is preliminary data.</text>
</comment>
<evidence type="ECO:0000313" key="13">
    <source>
        <dbReference type="Proteomes" id="UP001488838"/>
    </source>
</evidence>
<evidence type="ECO:0000256" key="11">
    <source>
        <dbReference type="SAM" id="Phobius"/>
    </source>
</evidence>
<keyword evidence="4 11" id="KW-0812">Transmembrane</keyword>
<evidence type="ECO:0000256" key="2">
    <source>
        <dbReference type="ARBA" id="ARBA00022475"/>
    </source>
</evidence>
<dbReference type="InterPro" id="IPR000725">
    <property type="entry name" value="Olfact_rcpt"/>
</dbReference>
<keyword evidence="9" id="KW-0675">Receptor</keyword>
<dbReference type="PANTHER" id="PTHR48018">
    <property type="entry name" value="OLFACTORY RECEPTOR"/>
    <property type="match status" value="1"/>
</dbReference>
<dbReference type="GO" id="GO:0004930">
    <property type="term" value="F:G protein-coupled receptor activity"/>
    <property type="evidence" value="ECO:0007669"/>
    <property type="project" value="UniProtKB-KW"/>
</dbReference>
<proteinExistence type="predicted"/>
<protein>
    <recommendedName>
        <fullName evidence="14">Olfactory receptor</fullName>
    </recommendedName>
</protein>
<dbReference type="EMBL" id="JBBHLL010001654">
    <property type="protein sequence ID" value="KAK7795854.1"/>
    <property type="molecule type" value="Genomic_DNA"/>
</dbReference>
<organism evidence="12 13">
    <name type="scientific">Myodes glareolus</name>
    <name type="common">Bank vole</name>
    <name type="synonym">Clethrionomys glareolus</name>
    <dbReference type="NCBI Taxonomy" id="447135"/>
    <lineage>
        <taxon>Eukaryota</taxon>
        <taxon>Metazoa</taxon>
        <taxon>Chordata</taxon>
        <taxon>Craniata</taxon>
        <taxon>Vertebrata</taxon>
        <taxon>Euteleostomi</taxon>
        <taxon>Mammalia</taxon>
        <taxon>Eutheria</taxon>
        <taxon>Euarchontoglires</taxon>
        <taxon>Glires</taxon>
        <taxon>Rodentia</taxon>
        <taxon>Myomorpha</taxon>
        <taxon>Muroidea</taxon>
        <taxon>Cricetidae</taxon>
        <taxon>Arvicolinae</taxon>
        <taxon>Myodes</taxon>
    </lineage>
</organism>
<dbReference type="SUPFAM" id="SSF81321">
    <property type="entry name" value="Family A G protein-coupled receptor-like"/>
    <property type="match status" value="1"/>
</dbReference>
<keyword evidence="8 11" id="KW-0472">Membrane</keyword>
<dbReference type="PRINTS" id="PR00245">
    <property type="entry name" value="OLFACTORYR"/>
</dbReference>
<keyword evidence="5" id="KW-0552">Olfaction</keyword>
<comment type="subcellular location">
    <subcellularLocation>
        <location evidence="1">Cell membrane</location>
        <topology evidence="1">Multi-pass membrane protein</topology>
    </subcellularLocation>
</comment>
<feature type="transmembrane region" description="Helical" evidence="11">
    <location>
        <begin position="109"/>
        <end position="130"/>
    </location>
</feature>
<keyword evidence="13" id="KW-1185">Reference proteome</keyword>
<feature type="transmembrane region" description="Helical" evidence="11">
    <location>
        <begin position="54"/>
        <end position="80"/>
    </location>
</feature>
<evidence type="ECO:0000256" key="9">
    <source>
        <dbReference type="ARBA" id="ARBA00023170"/>
    </source>
</evidence>
<reference evidence="12 13" key="1">
    <citation type="journal article" date="2023" name="bioRxiv">
        <title>Conserved and derived expression patterns and positive selection on dental genes reveal complex evolutionary context of ever-growing rodent molars.</title>
        <authorList>
            <person name="Calamari Z.T."/>
            <person name="Song A."/>
            <person name="Cohen E."/>
            <person name="Akter M."/>
            <person name="Roy R.D."/>
            <person name="Hallikas O."/>
            <person name="Christensen M.M."/>
            <person name="Li P."/>
            <person name="Marangoni P."/>
            <person name="Jernvall J."/>
            <person name="Klein O.D."/>
        </authorList>
    </citation>
    <scope>NUCLEOTIDE SEQUENCE [LARGE SCALE GENOMIC DNA]</scope>
    <source>
        <strain evidence="12">V071</strain>
    </source>
</reference>
<evidence type="ECO:0000256" key="6">
    <source>
        <dbReference type="ARBA" id="ARBA00022989"/>
    </source>
</evidence>
<keyword evidence="2" id="KW-1003">Cell membrane</keyword>
<evidence type="ECO:0000256" key="4">
    <source>
        <dbReference type="ARBA" id="ARBA00022692"/>
    </source>
</evidence>
<evidence type="ECO:0000256" key="10">
    <source>
        <dbReference type="ARBA" id="ARBA00023224"/>
    </source>
</evidence>
<dbReference type="GO" id="GO:0004984">
    <property type="term" value="F:olfactory receptor activity"/>
    <property type="evidence" value="ECO:0007669"/>
    <property type="project" value="InterPro"/>
</dbReference>
<evidence type="ECO:0000256" key="3">
    <source>
        <dbReference type="ARBA" id="ARBA00022606"/>
    </source>
</evidence>
<evidence type="ECO:0008006" key="14">
    <source>
        <dbReference type="Google" id="ProtNLM"/>
    </source>
</evidence>
<keyword evidence="7" id="KW-0297">G-protein coupled receptor</keyword>
<dbReference type="GO" id="GO:0005886">
    <property type="term" value="C:plasma membrane"/>
    <property type="evidence" value="ECO:0007669"/>
    <property type="project" value="UniProtKB-SubCell"/>
</dbReference>
<feature type="non-terminal residue" evidence="12">
    <location>
        <position position="180"/>
    </location>
</feature>
<dbReference type="Proteomes" id="UP001488838">
    <property type="component" value="Unassembled WGS sequence"/>
</dbReference>
<name>A0AAW0H2I9_MYOGA</name>
<evidence type="ECO:0000313" key="12">
    <source>
        <dbReference type="EMBL" id="KAK7795854.1"/>
    </source>
</evidence>
<evidence type="ECO:0000256" key="1">
    <source>
        <dbReference type="ARBA" id="ARBA00004651"/>
    </source>
</evidence>